<dbReference type="InterPro" id="IPR027417">
    <property type="entry name" value="P-loop_NTPase"/>
</dbReference>
<evidence type="ECO:0000313" key="7">
    <source>
        <dbReference type="EMBL" id="KAA8536071.1"/>
    </source>
</evidence>
<dbReference type="EMBL" id="CM018039">
    <property type="protein sequence ID" value="KAA8536071.1"/>
    <property type="molecule type" value="Genomic_DNA"/>
</dbReference>
<keyword evidence="2" id="KW-0547">Nucleotide-binding</keyword>
<evidence type="ECO:0000256" key="5">
    <source>
        <dbReference type="ARBA" id="ARBA00022840"/>
    </source>
</evidence>
<dbReference type="SUPFAM" id="SSF52540">
    <property type="entry name" value="P-loop containing nucleoside triphosphate hydrolases"/>
    <property type="match status" value="1"/>
</dbReference>
<gene>
    <name evidence="7" type="ORF">F0562_028549</name>
</gene>
<dbReference type="Gene3D" id="3.40.50.300">
    <property type="entry name" value="P-loop containing nucleotide triphosphate hydrolases"/>
    <property type="match status" value="1"/>
</dbReference>
<evidence type="ECO:0000313" key="8">
    <source>
        <dbReference type="Proteomes" id="UP000325577"/>
    </source>
</evidence>
<evidence type="ECO:0000256" key="6">
    <source>
        <dbReference type="ARBA" id="ARBA00023242"/>
    </source>
</evidence>
<dbReference type="GO" id="GO:0080188">
    <property type="term" value="P:gene silencing by siRNA-directed DNA methylation"/>
    <property type="evidence" value="ECO:0007669"/>
    <property type="project" value="InterPro"/>
</dbReference>
<dbReference type="Proteomes" id="UP000325577">
    <property type="component" value="Linkage Group LG16"/>
</dbReference>
<dbReference type="CDD" id="cd18793">
    <property type="entry name" value="SF2_C_SNF"/>
    <property type="match status" value="1"/>
</dbReference>
<comment type="subcellular location">
    <subcellularLocation>
        <location evidence="1">Nucleus</location>
    </subcellularLocation>
</comment>
<evidence type="ECO:0000256" key="2">
    <source>
        <dbReference type="ARBA" id="ARBA00022741"/>
    </source>
</evidence>
<dbReference type="InterPro" id="IPR044567">
    <property type="entry name" value="CLSY/DRD1"/>
</dbReference>
<keyword evidence="3" id="KW-0378">Hydrolase</keyword>
<evidence type="ECO:0000256" key="1">
    <source>
        <dbReference type="ARBA" id="ARBA00004123"/>
    </source>
</evidence>
<sequence length="131" mass="14904">MQQFNKSPDARVFFGSIRACGEGISLVGASRILVLDVPLNPSVTHQAIGCAYRLGQKKKVYTYRLVATNSPEEEDHFTCFRKESISKMWFEWSEYCGHQDFAIESVDVKDCGDHFLESSLLSEDVKALYKR</sequence>
<evidence type="ECO:0000256" key="4">
    <source>
        <dbReference type="ARBA" id="ARBA00022806"/>
    </source>
</evidence>
<evidence type="ECO:0008006" key="9">
    <source>
        <dbReference type="Google" id="ProtNLM"/>
    </source>
</evidence>
<dbReference type="GO" id="GO:0005524">
    <property type="term" value="F:ATP binding"/>
    <property type="evidence" value="ECO:0007669"/>
    <property type="project" value="UniProtKB-KW"/>
</dbReference>
<keyword evidence="8" id="KW-1185">Reference proteome</keyword>
<name>A0A5J5B4K0_9ASTE</name>
<keyword evidence="5" id="KW-0067">ATP-binding</keyword>
<dbReference type="InterPro" id="IPR049730">
    <property type="entry name" value="SNF2/RAD54-like_C"/>
</dbReference>
<dbReference type="GO" id="GO:0004386">
    <property type="term" value="F:helicase activity"/>
    <property type="evidence" value="ECO:0007669"/>
    <property type="project" value="UniProtKB-KW"/>
</dbReference>
<evidence type="ECO:0000256" key="3">
    <source>
        <dbReference type="ARBA" id="ARBA00022801"/>
    </source>
</evidence>
<organism evidence="7 8">
    <name type="scientific">Nyssa sinensis</name>
    <dbReference type="NCBI Taxonomy" id="561372"/>
    <lineage>
        <taxon>Eukaryota</taxon>
        <taxon>Viridiplantae</taxon>
        <taxon>Streptophyta</taxon>
        <taxon>Embryophyta</taxon>
        <taxon>Tracheophyta</taxon>
        <taxon>Spermatophyta</taxon>
        <taxon>Magnoliopsida</taxon>
        <taxon>eudicotyledons</taxon>
        <taxon>Gunneridae</taxon>
        <taxon>Pentapetalae</taxon>
        <taxon>asterids</taxon>
        <taxon>Cornales</taxon>
        <taxon>Nyssaceae</taxon>
        <taxon>Nyssa</taxon>
    </lineage>
</organism>
<protein>
    <recommendedName>
        <fullName evidence="9">Helicase C-terminal domain-containing protein</fullName>
    </recommendedName>
</protein>
<dbReference type="GO" id="GO:0005634">
    <property type="term" value="C:nucleus"/>
    <property type="evidence" value="ECO:0007669"/>
    <property type="project" value="UniProtKB-SubCell"/>
</dbReference>
<dbReference type="PANTHER" id="PTHR45821:SF1">
    <property type="entry name" value="ATP-DEPENDENT HELICASE FAMILY PROTEIN-RELATED"/>
    <property type="match status" value="1"/>
</dbReference>
<keyword evidence="4" id="KW-0347">Helicase</keyword>
<keyword evidence="6" id="KW-0539">Nucleus</keyword>
<dbReference type="AlphaFoldDB" id="A0A5J5B4K0"/>
<dbReference type="GO" id="GO:0016787">
    <property type="term" value="F:hydrolase activity"/>
    <property type="evidence" value="ECO:0007669"/>
    <property type="project" value="UniProtKB-KW"/>
</dbReference>
<dbReference type="PANTHER" id="PTHR45821">
    <property type="entry name" value="SNF2 DOMAIN-CONTAINING PROTEIN CLASSY 2-RELATED"/>
    <property type="match status" value="1"/>
</dbReference>
<accession>A0A5J5B4K0</accession>
<dbReference type="OrthoDB" id="9900844at2759"/>
<proteinExistence type="predicted"/>
<reference evidence="7 8" key="1">
    <citation type="submission" date="2019-09" db="EMBL/GenBank/DDBJ databases">
        <title>A chromosome-level genome assembly of the Chinese tupelo Nyssa sinensis.</title>
        <authorList>
            <person name="Yang X."/>
            <person name="Kang M."/>
            <person name="Yang Y."/>
            <person name="Xiong H."/>
            <person name="Wang M."/>
            <person name="Zhang Z."/>
            <person name="Wang Z."/>
            <person name="Wu H."/>
            <person name="Ma T."/>
            <person name="Liu J."/>
            <person name="Xi Z."/>
        </authorList>
    </citation>
    <scope>NUCLEOTIDE SEQUENCE [LARGE SCALE GENOMIC DNA]</scope>
    <source>
        <strain evidence="7">J267</strain>
        <tissue evidence="7">Leaf</tissue>
    </source>
</reference>